<gene>
    <name evidence="8" type="ORF">O6P43_004420</name>
</gene>
<keyword evidence="4" id="KW-0493">Microtubule</keyword>
<dbReference type="Proteomes" id="UP001163823">
    <property type="component" value="Chromosome 3"/>
</dbReference>
<keyword evidence="3" id="KW-0963">Cytoplasm</keyword>
<feature type="compositionally biased region" description="Polar residues" evidence="6">
    <location>
        <begin position="40"/>
        <end position="51"/>
    </location>
</feature>
<proteinExistence type="inferred from homology"/>
<feature type="domain" description="TPX2 C-terminal" evidence="7">
    <location>
        <begin position="419"/>
        <end position="493"/>
    </location>
</feature>
<feature type="compositionally biased region" description="Polar residues" evidence="6">
    <location>
        <begin position="193"/>
        <end position="203"/>
    </location>
</feature>
<evidence type="ECO:0000313" key="9">
    <source>
        <dbReference type="Proteomes" id="UP001163823"/>
    </source>
</evidence>
<feature type="region of interest" description="Disordered" evidence="6">
    <location>
        <begin position="305"/>
        <end position="357"/>
    </location>
</feature>
<organism evidence="8 9">
    <name type="scientific">Quillaja saponaria</name>
    <name type="common">Soap bark tree</name>
    <dbReference type="NCBI Taxonomy" id="32244"/>
    <lineage>
        <taxon>Eukaryota</taxon>
        <taxon>Viridiplantae</taxon>
        <taxon>Streptophyta</taxon>
        <taxon>Embryophyta</taxon>
        <taxon>Tracheophyta</taxon>
        <taxon>Spermatophyta</taxon>
        <taxon>Magnoliopsida</taxon>
        <taxon>eudicotyledons</taxon>
        <taxon>Gunneridae</taxon>
        <taxon>Pentapetalae</taxon>
        <taxon>rosids</taxon>
        <taxon>fabids</taxon>
        <taxon>Fabales</taxon>
        <taxon>Quillajaceae</taxon>
        <taxon>Quillaja</taxon>
    </lineage>
</organism>
<comment type="caution">
    <text evidence="8">The sequence shown here is derived from an EMBL/GenBank/DDBJ whole genome shotgun (WGS) entry which is preliminary data.</text>
</comment>
<evidence type="ECO:0000256" key="5">
    <source>
        <dbReference type="ARBA" id="ARBA00023212"/>
    </source>
</evidence>
<dbReference type="GO" id="GO:0090307">
    <property type="term" value="P:mitotic spindle assembly"/>
    <property type="evidence" value="ECO:0007669"/>
    <property type="project" value="TreeGrafter"/>
</dbReference>
<reference evidence="8" key="1">
    <citation type="journal article" date="2023" name="Science">
        <title>Elucidation of the pathway for biosynthesis of saponin adjuvants from the soapbark tree.</title>
        <authorList>
            <person name="Reed J."/>
            <person name="Orme A."/>
            <person name="El-Demerdash A."/>
            <person name="Owen C."/>
            <person name="Martin L.B.B."/>
            <person name="Misra R.C."/>
            <person name="Kikuchi S."/>
            <person name="Rejzek M."/>
            <person name="Martin A.C."/>
            <person name="Harkess A."/>
            <person name="Leebens-Mack J."/>
            <person name="Louveau T."/>
            <person name="Stephenson M.J."/>
            <person name="Osbourn A."/>
        </authorList>
    </citation>
    <scope>NUCLEOTIDE SEQUENCE</scope>
    <source>
        <strain evidence="8">S10</strain>
    </source>
</reference>
<dbReference type="GO" id="GO:0030295">
    <property type="term" value="F:protein kinase activator activity"/>
    <property type="evidence" value="ECO:0007669"/>
    <property type="project" value="TreeGrafter"/>
</dbReference>
<evidence type="ECO:0000256" key="6">
    <source>
        <dbReference type="SAM" id="MobiDB-lite"/>
    </source>
</evidence>
<sequence length="524" mass="60075">MEVISKNSSPLKDPNGSRSKNQQVSKSSSRFTENLDPNLCHSSPNPKQSKSPVIKSEKTQKSVVKNPNPVVYSPQKKIRQRKFIVAKKNLKKEEAGARVACKCGGNAKKCLCVAYESLRASQEEFFKNRGCNEGNGELDQSTARDRAEIELEEEIERKLLIQDLQIEDGYEREEEQGDDTVINESENVDPSETEPSNQMGSSTVKRRRDKLLEEARRSVPEPGSGRVMHLVQAFEKLLSIPISKNSDEKEEEDKQLEGNKNIPKWALPGLQPPKAPDSQVSSSSFCPSELFLTSENLGLDSRISVSSSWDSNQGSISSRTSNGGRRSRRNSTESSGTFGGRRWKKKQQLKATSQKPFKLRTEQRGRMKEEELMKKMQEMLTEEERQRIPIAQGLPWTTDEPECLIKPPVKEITRPVDLKLHSDIRAIDRAEFDHQVAEKMSLIEQYKMERERQRELAQEEEIRRLRKELVPKAQPMPYFDRPFIPRRSMKHPTIPREPKFHIPHHKKIKCCLSWNDLSSCTFEH</sequence>
<comment type="similarity">
    <text evidence="2">Belongs to the TPX2 family.</text>
</comment>
<name>A0AAD7Q3Q5_QUISA</name>
<evidence type="ECO:0000313" key="8">
    <source>
        <dbReference type="EMBL" id="KAJ7974330.1"/>
    </source>
</evidence>
<evidence type="ECO:0000256" key="4">
    <source>
        <dbReference type="ARBA" id="ARBA00022701"/>
    </source>
</evidence>
<dbReference type="GO" id="GO:0008017">
    <property type="term" value="F:microtubule binding"/>
    <property type="evidence" value="ECO:0007669"/>
    <property type="project" value="TreeGrafter"/>
</dbReference>
<evidence type="ECO:0000256" key="3">
    <source>
        <dbReference type="ARBA" id="ARBA00022490"/>
    </source>
</evidence>
<keyword evidence="5" id="KW-0206">Cytoskeleton</keyword>
<protein>
    <submittedName>
        <fullName evidence="8">Protein TPX2</fullName>
    </submittedName>
</protein>
<feature type="compositionally biased region" description="Low complexity" evidence="6">
    <location>
        <begin position="305"/>
        <end position="324"/>
    </location>
</feature>
<dbReference type="InterPro" id="IPR027329">
    <property type="entry name" value="TPX2_C"/>
</dbReference>
<feature type="region of interest" description="Disordered" evidence="6">
    <location>
        <begin position="171"/>
        <end position="208"/>
    </location>
</feature>
<dbReference type="PANTHER" id="PTHR14326">
    <property type="entry name" value="TARGETING PROTEIN FOR XKLP2"/>
    <property type="match status" value="1"/>
</dbReference>
<keyword evidence="9" id="KW-1185">Reference proteome</keyword>
<dbReference type="GO" id="GO:0005819">
    <property type="term" value="C:spindle"/>
    <property type="evidence" value="ECO:0007669"/>
    <property type="project" value="InterPro"/>
</dbReference>
<dbReference type="InterPro" id="IPR009675">
    <property type="entry name" value="TPX2_fam"/>
</dbReference>
<feature type="compositionally biased region" description="Polar residues" evidence="6">
    <location>
        <begin position="1"/>
        <end position="32"/>
    </location>
</feature>
<feature type="region of interest" description="Disordered" evidence="6">
    <location>
        <begin position="1"/>
        <end position="74"/>
    </location>
</feature>
<evidence type="ECO:0000256" key="2">
    <source>
        <dbReference type="ARBA" id="ARBA00005885"/>
    </source>
</evidence>
<dbReference type="EMBL" id="JARAOO010000003">
    <property type="protein sequence ID" value="KAJ7974330.1"/>
    <property type="molecule type" value="Genomic_DNA"/>
</dbReference>
<dbReference type="GO" id="GO:0060236">
    <property type="term" value="P:regulation of mitotic spindle organization"/>
    <property type="evidence" value="ECO:0007669"/>
    <property type="project" value="InterPro"/>
</dbReference>
<dbReference type="AlphaFoldDB" id="A0AAD7Q3Q5"/>
<accession>A0AAD7Q3Q5</accession>
<evidence type="ECO:0000256" key="1">
    <source>
        <dbReference type="ARBA" id="ARBA00004245"/>
    </source>
</evidence>
<dbReference type="Pfam" id="PF06886">
    <property type="entry name" value="TPX2"/>
    <property type="match status" value="1"/>
</dbReference>
<dbReference type="GO" id="GO:0005880">
    <property type="term" value="C:nuclear microtubule"/>
    <property type="evidence" value="ECO:0007669"/>
    <property type="project" value="TreeGrafter"/>
</dbReference>
<feature type="region of interest" description="Disordered" evidence="6">
    <location>
        <begin position="244"/>
        <end position="284"/>
    </location>
</feature>
<comment type="subcellular location">
    <subcellularLocation>
        <location evidence="1">Cytoplasm</location>
        <location evidence="1">Cytoskeleton</location>
    </subcellularLocation>
</comment>
<evidence type="ECO:0000259" key="7">
    <source>
        <dbReference type="Pfam" id="PF06886"/>
    </source>
</evidence>
<dbReference type="KEGG" id="qsa:O6P43_004420"/>
<dbReference type="PANTHER" id="PTHR14326:SF58">
    <property type="entry name" value="TPX2 (TARGETING PROTEIN FOR XKLP2) PROTEIN FAMILY"/>
    <property type="match status" value="1"/>
</dbReference>